<dbReference type="PANTHER" id="PTHR12461:SF101">
    <property type="entry name" value="TRNA WYBUTOSINE-SYNTHESIZING PROTEIN 4"/>
    <property type="match status" value="1"/>
</dbReference>
<feature type="region of interest" description="Disordered" evidence="1">
    <location>
        <begin position="1"/>
        <end position="30"/>
    </location>
</feature>
<feature type="region of interest" description="Disordered" evidence="1">
    <location>
        <begin position="127"/>
        <end position="180"/>
    </location>
</feature>
<dbReference type="Gene3D" id="2.60.120.650">
    <property type="entry name" value="Cupin"/>
    <property type="match status" value="1"/>
</dbReference>
<feature type="compositionally biased region" description="Basic and acidic residues" evidence="1">
    <location>
        <begin position="69"/>
        <end position="85"/>
    </location>
</feature>
<dbReference type="InterPro" id="IPR003347">
    <property type="entry name" value="JmjC_dom"/>
</dbReference>
<evidence type="ECO:0000256" key="1">
    <source>
        <dbReference type="SAM" id="MobiDB-lite"/>
    </source>
</evidence>
<proteinExistence type="predicted"/>
<keyword evidence="4" id="KW-1185">Reference proteome</keyword>
<evidence type="ECO:0000313" key="4">
    <source>
        <dbReference type="Proteomes" id="UP001140453"/>
    </source>
</evidence>
<feature type="region of interest" description="Disordered" evidence="1">
    <location>
        <begin position="62"/>
        <end position="85"/>
    </location>
</feature>
<dbReference type="SUPFAM" id="SSF51197">
    <property type="entry name" value="Clavaminate synthase-like"/>
    <property type="match status" value="1"/>
</dbReference>
<dbReference type="PROSITE" id="PS51184">
    <property type="entry name" value="JMJC"/>
    <property type="match status" value="1"/>
</dbReference>
<dbReference type="OrthoDB" id="47172at2759"/>
<accession>A0A9W9CV78</accession>
<evidence type="ECO:0000259" key="2">
    <source>
        <dbReference type="PROSITE" id="PS51184"/>
    </source>
</evidence>
<sequence>MIKVETKAAHREGAWRAQQMQKRTSHADADADASTTLRELCFSAAVGIRDECAFVLDQDHRPAAAAGDRGPHEHGDQGATNEHRPYEHERIATTTSLSLADCGEPLVQLLARQAVRVLALYDPSSSRLTVGPASVGPDDPAEKQQRPDAVRASLVVGAQRQQGPHSVKESNAKASHNRHIPTAGDADDLVLKRLDDLLSIAYSRFYAYLYKDLPLCWRQLYTDAAILKFSYLYLSLEDHGHPQRRNNVANVNHAAAAPPAGSPAHIAGDDTLDEMISTLDLALILAGAAGENRGRAWIDTAFGLLESVVGVMAGRTRHAAAVNVHHEAVVDMDAARPGSSEPPPAKRAKVVGDASTRHTIQDWDNQPSFSTVEPFTPPISHPIRRVRAYDMDMSKFQQYLDTASHDLGPEPLVITGLVDEWPARVDRPWNKPSYLLSRTLGGRRLVPVEIGRSYVDEGWGQKIVRFGDFLADYVDATLTPSCSAVAADEQAQQADSLDRPTAYLAQHQLLLQVPQLRNDIHIPDLCYTAPPPHPTDPSKDQRELDEPMLNAWFGPPGTITPLHTDPYHNLLVQVVGRKYVRLYSPQQSARMCARGKEGGVDMGNTSLWDVGVLEGWDSKLISVQGEEEDRAEDGGDGHTAANVGGGYDEKSYADVPFVDCILEPGDTLYIPIGWWHYVRGLSVSFSVSIWWN</sequence>
<comment type="caution">
    <text evidence="3">The sequence shown here is derived from an EMBL/GenBank/DDBJ whole genome shotgun (WGS) entry which is preliminary data.</text>
</comment>
<feature type="compositionally biased region" description="Basic and acidic residues" evidence="1">
    <location>
        <begin position="140"/>
        <end position="149"/>
    </location>
</feature>
<protein>
    <recommendedName>
        <fullName evidence="2">JmjC domain-containing protein</fullName>
    </recommendedName>
</protein>
<dbReference type="InterPro" id="IPR041667">
    <property type="entry name" value="Cupin_8"/>
</dbReference>
<feature type="domain" description="JmjC" evidence="2">
    <location>
        <begin position="511"/>
        <end position="692"/>
    </location>
</feature>
<dbReference type="PANTHER" id="PTHR12461">
    <property type="entry name" value="HYPOXIA-INDUCIBLE FACTOR 1 ALPHA INHIBITOR-RELATED"/>
    <property type="match status" value="1"/>
</dbReference>
<dbReference type="AlphaFoldDB" id="A0A9W9CV78"/>
<dbReference type="EMBL" id="JAPEVB010000004">
    <property type="protein sequence ID" value="KAJ4389778.1"/>
    <property type="molecule type" value="Genomic_DNA"/>
</dbReference>
<gene>
    <name evidence="3" type="ORF">N0V93_007250</name>
</gene>
<name>A0A9W9CV78_9PEZI</name>
<dbReference type="Pfam" id="PF13621">
    <property type="entry name" value="Cupin_8"/>
    <property type="match status" value="1"/>
</dbReference>
<organism evidence="3 4">
    <name type="scientific">Gnomoniopsis smithogilvyi</name>
    <dbReference type="NCBI Taxonomy" id="1191159"/>
    <lineage>
        <taxon>Eukaryota</taxon>
        <taxon>Fungi</taxon>
        <taxon>Dikarya</taxon>
        <taxon>Ascomycota</taxon>
        <taxon>Pezizomycotina</taxon>
        <taxon>Sordariomycetes</taxon>
        <taxon>Sordariomycetidae</taxon>
        <taxon>Diaporthales</taxon>
        <taxon>Gnomoniaceae</taxon>
        <taxon>Gnomoniopsis</taxon>
    </lineage>
</organism>
<dbReference type="Proteomes" id="UP001140453">
    <property type="component" value="Unassembled WGS sequence"/>
</dbReference>
<feature type="compositionally biased region" description="Basic and acidic residues" evidence="1">
    <location>
        <begin position="1"/>
        <end position="14"/>
    </location>
</feature>
<dbReference type="SMART" id="SM00558">
    <property type="entry name" value="JmjC"/>
    <property type="match status" value="1"/>
</dbReference>
<evidence type="ECO:0000313" key="3">
    <source>
        <dbReference type="EMBL" id="KAJ4389778.1"/>
    </source>
</evidence>
<reference evidence="3" key="1">
    <citation type="submission" date="2022-10" db="EMBL/GenBank/DDBJ databases">
        <title>Tapping the CABI collections for fungal endophytes: first genome assemblies for Collariella, Neodidymelliopsis, Ascochyta clinopodiicola, Didymella pomorum, Didymosphaeria variabile, Neocosmospora piperis and Neocucurbitaria cava.</title>
        <authorList>
            <person name="Hill R."/>
        </authorList>
    </citation>
    <scope>NUCLEOTIDE SEQUENCE</scope>
    <source>
        <strain evidence="3">IMI 355082</strain>
    </source>
</reference>